<comment type="caution">
    <text evidence="2">The sequence shown here is derived from an EMBL/GenBank/DDBJ whole genome shotgun (WGS) entry which is preliminary data.</text>
</comment>
<dbReference type="Pfam" id="PF12706">
    <property type="entry name" value="Lactamase_B_2"/>
    <property type="match status" value="1"/>
</dbReference>
<dbReference type="AlphaFoldDB" id="A0A9W6B5A5"/>
<protein>
    <submittedName>
        <fullName evidence="2">MBL fold metallo-hydrolase</fullName>
    </submittedName>
</protein>
<accession>A0A9W6B5A5</accession>
<dbReference type="PANTHER" id="PTHR15032">
    <property type="entry name" value="N-ACYL-PHOSPHATIDYLETHANOLAMINE-HYDROLYZING PHOSPHOLIPASE D"/>
    <property type="match status" value="1"/>
</dbReference>
<organism evidence="2 3">
    <name type="scientific">Neptunitalea chrysea</name>
    <dbReference type="NCBI Taxonomy" id="1647581"/>
    <lineage>
        <taxon>Bacteria</taxon>
        <taxon>Pseudomonadati</taxon>
        <taxon>Bacteroidota</taxon>
        <taxon>Flavobacteriia</taxon>
        <taxon>Flavobacteriales</taxon>
        <taxon>Flavobacteriaceae</taxon>
        <taxon>Neptunitalea</taxon>
    </lineage>
</organism>
<evidence type="ECO:0000313" key="3">
    <source>
        <dbReference type="Proteomes" id="UP001143545"/>
    </source>
</evidence>
<dbReference type="Gene3D" id="3.60.15.10">
    <property type="entry name" value="Ribonuclease Z/Hydroxyacylglutathione hydrolase-like"/>
    <property type="match status" value="1"/>
</dbReference>
<evidence type="ECO:0000313" key="2">
    <source>
        <dbReference type="EMBL" id="GLB52825.1"/>
    </source>
</evidence>
<dbReference type="InterPro" id="IPR001279">
    <property type="entry name" value="Metallo-B-lactamas"/>
</dbReference>
<dbReference type="Proteomes" id="UP001143545">
    <property type="component" value="Unassembled WGS sequence"/>
</dbReference>
<dbReference type="InterPro" id="IPR036866">
    <property type="entry name" value="RibonucZ/Hydroxyglut_hydro"/>
</dbReference>
<reference evidence="2" key="1">
    <citation type="submission" date="2022-07" db="EMBL/GenBank/DDBJ databases">
        <title>Taxonomy of Novel Oxalotrophic and Methylotrophic Bacteria.</title>
        <authorList>
            <person name="Sahin N."/>
            <person name="Tani A."/>
        </authorList>
    </citation>
    <scope>NUCLEOTIDE SEQUENCE</scope>
    <source>
        <strain evidence="2">AM327</strain>
    </source>
</reference>
<dbReference type="GO" id="GO:0070290">
    <property type="term" value="F:N-acylphosphatidylethanolamine-specific phospholipase D activity"/>
    <property type="evidence" value="ECO:0007669"/>
    <property type="project" value="InterPro"/>
</dbReference>
<dbReference type="SUPFAM" id="SSF56281">
    <property type="entry name" value="Metallo-hydrolase/oxidoreductase"/>
    <property type="match status" value="1"/>
</dbReference>
<dbReference type="GO" id="GO:0005737">
    <property type="term" value="C:cytoplasm"/>
    <property type="evidence" value="ECO:0007669"/>
    <property type="project" value="TreeGrafter"/>
</dbReference>
<dbReference type="PIRSF" id="PIRSF038896">
    <property type="entry name" value="NAPE-PLD"/>
    <property type="match status" value="1"/>
</dbReference>
<dbReference type="InterPro" id="IPR024884">
    <property type="entry name" value="NAPE-PLD"/>
</dbReference>
<dbReference type="PANTHER" id="PTHR15032:SF4">
    <property type="entry name" value="N-ACYL-PHOSPHATIDYLETHANOLAMINE-HYDROLYZING PHOSPHOLIPASE D"/>
    <property type="match status" value="1"/>
</dbReference>
<keyword evidence="3" id="KW-1185">Reference proteome</keyword>
<gene>
    <name evidence="2" type="ORF">NBRC110019_18650</name>
</gene>
<dbReference type="RefSeq" id="WP_281754355.1">
    <property type="nucleotide sequence ID" value="NZ_BRVP01000011.1"/>
</dbReference>
<sequence>MKKSRNTNVHPPVLKGDKFLNIEDTPQLANDATYGKVLKKNFRKPKEATPAHELPYVVSNIKNINSKKPSFVWFGHSSYLLSCNEFNLLVDPVLSGSASPFSCMIKAYKGADFYKVEDMPNIDVHLQTHNHYDHLDKPSVIGLAGQTMDYVVSKNVGSDLKKWGIPAQKITEIEWGEEVVVSKDLKITATPARHFSGRGLKRDTSLWSSFVVEFYGMKIFVGGDSGYGAHFKEIGEAFGPFDVAILECGQYDVYWPFIHMQPEETLKAAEDLNATKLIPVHWAKFTLANHVWNEPISRLCEAAENSKVQMVTPKIGEVVKLSENVETEKWWENT</sequence>
<dbReference type="GO" id="GO:0008270">
    <property type="term" value="F:zinc ion binding"/>
    <property type="evidence" value="ECO:0007669"/>
    <property type="project" value="InterPro"/>
</dbReference>
<proteinExistence type="predicted"/>
<dbReference type="EMBL" id="BRVP01000011">
    <property type="protein sequence ID" value="GLB52825.1"/>
    <property type="molecule type" value="Genomic_DNA"/>
</dbReference>
<evidence type="ECO:0000259" key="1">
    <source>
        <dbReference type="Pfam" id="PF12706"/>
    </source>
</evidence>
<name>A0A9W6B5A5_9FLAO</name>
<feature type="domain" description="Metallo-beta-lactamase" evidence="1">
    <location>
        <begin position="87"/>
        <end position="282"/>
    </location>
</feature>